<dbReference type="GeneID" id="28968875"/>
<reference evidence="3" key="1">
    <citation type="submission" date="2013-07" db="EMBL/GenBank/DDBJ databases">
        <title>The Genome Sequence of Cryptococcus dejecticola CBS10117.</title>
        <authorList>
            <consortium name="The Broad Institute Genome Sequencing Platform"/>
            <person name="Cuomo C."/>
            <person name="Litvintseva A."/>
            <person name="Chen Y."/>
            <person name="Heitman J."/>
            <person name="Sun S."/>
            <person name="Springer D."/>
            <person name="Dromer F."/>
            <person name="Young S.K."/>
            <person name="Zeng Q."/>
            <person name="Gargeya S."/>
            <person name="Fitzgerald M."/>
            <person name="Abouelleil A."/>
            <person name="Alvarado L."/>
            <person name="Berlin A.M."/>
            <person name="Chapman S.B."/>
            <person name="Dewar J."/>
            <person name="Goldberg J."/>
            <person name="Griggs A."/>
            <person name="Gujja S."/>
            <person name="Hansen M."/>
            <person name="Howarth C."/>
            <person name="Imamovic A."/>
            <person name="Larimer J."/>
            <person name="McCowan C."/>
            <person name="Murphy C."/>
            <person name="Pearson M."/>
            <person name="Priest M."/>
            <person name="Roberts A."/>
            <person name="Saif S."/>
            <person name="Shea T."/>
            <person name="Sykes S."/>
            <person name="Wortman J."/>
            <person name="Nusbaum C."/>
            <person name="Birren B."/>
        </authorList>
    </citation>
    <scope>NUCLEOTIDE SEQUENCE [LARGE SCALE GENOMIC DNA]</scope>
    <source>
        <strain evidence="3">CBS 10117</strain>
    </source>
</reference>
<organism evidence="3">
    <name type="scientific">Kwoniella dejecticola CBS 10117</name>
    <dbReference type="NCBI Taxonomy" id="1296121"/>
    <lineage>
        <taxon>Eukaryota</taxon>
        <taxon>Fungi</taxon>
        <taxon>Dikarya</taxon>
        <taxon>Basidiomycota</taxon>
        <taxon>Agaricomycotina</taxon>
        <taxon>Tremellomycetes</taxon>
        <taxon>Tremellales</taxon>
        <taxon>Cryptococcaceae</taxon>
        <taxon>Kwoniella</taxon>
    </lineage>
</organism>
<evidence type="ECO:0000313" key="3">
    <source>
        <dbReference type="EMBL" id="OBR84318.1"/>
    </source>
</evidence>
<dbReference type="STRING" id="1296121.A0A1A6A2N1"/>
<dbReference type="PANTHER" id="PTHR22306">
    <property type="entry name" value="CHROMOSOME 7 OPEN READING FRAME 50"/>
    <property type="match status" value="1"/>
</dbReference>
<dbReference type="KEGG" id="kdj:28968875"/>
<dbReference type="EMBL" id="KI894032">
    <property type="protein sequence ID" value="OBR84318.1"/>
    <property type="molecule type" value="Genomic_DNA"/>
</dbReference>
<reference evidence="4" key="2">
    <citation type="submission" date="2013-07" db="EMBL/GenBank/DDBJ databases">
        <authorList>
            <consortium name="The Broad Institute Genome Sequencing Platform"/>
            <person name="Cuomo C."/>
            <person name="Litvintseva A."/>
            <person name="Chen Y."/>
            <person name="Heitman J."/>
            <person name="Sun S."/>
            <person name="Springer D."/>
            <person name="Dromer F."/>
            <person name="Young S.K."/>
            <person name="Zeng Q."/>
            <person name="Gargeya S."/>
            <person name="Fitzgerald M."/>
            <person name="Abouelleil A."/>
            <person name="Alvarado L."/>
            <person name="Berlin A.M."/>
            <person name="Chapman S.B."/>
            <person name="Dewar J."/>
            <person name="Goldberg J."/>
            <person name="Griggs A."/>
            <person name="Gujja S."/>
            <person name="Hansen M."/>
            <person name="Howarth C."/>
            <person name="Imamovic A."/>
            <person name="Larimer J."/>
            <person name="McCowan C."/>
            <person name="Murphy C."/>
            <person name="Pearson M."/>
            <person name="Priest M."/>
            <person name="Roberts A."/>
            <person name="Saif S."/>
            <person name="Shea T."/>
            <person name="Sykes S."/>
            <person name="Wortman J."/>
            <person name="Nusbaum C."/>
            <person name="Birren B."/>
        </authorList>
    </citation>
    <scope>NUCLEOTIDE SEQUENCE</scope>
    <source>
        <strain evidence="4">CBS 10117</strain>
    </source>
</reference>
<dbReference type="VEuPathDB" id="FungiDB:I303_05176"/>
<feature type="compositionally biased region" description="Basic and acidic residues" evidence="1">
    <location>
        <begin position="21"/>
        <end position="54"/>
    </location>
</feature>
<gene>
    <name evidence="3" type="ORF">I303_05176</name>
    <name evidence="4" type="ORF">I303_105379</name>
</gene>
<accession>A0A1A6A2N1</accession>
<dbReference type="RefSeq" id="XP_018262160.1">
    <property type="nucleotide sequence ID" value="XM_018408469.1"/>
</dbReference>
<feature type="compositionally biased region" description="Basic and acidic residues" evidence="1">
    <location>
        <begin position="76"/>
        <end position="85"/>
    </location>
</feature>
<evidence type="ECO:0000313" key="5">
    <source>
        <dbReference type="Proteomes" id="UP000078595"/>
    </source>
</evidence>
<keyword evidence="5" id="KW-1185">Reference proteome</keyword>
<feature type="region of interest" description="Disordered" evidence="1">
    <location>
        <begin position="1"/>
        <end position="163"/>
    </location>
</feature>
<name>A0A1A6A2N1_9TREE</name>
<dbReference type="AlphaFoldDB" id="A0A1A6A2N1"/>
<dbReference type="Proteomes" id="UP000078595">
    <property type="component" value="Chromosome 6"/>
</dbReference>
<reference evidence="4" key="3">
    <citation type="submission" date="2024-02" db="EMBL/GenBank/DDBJ databases">
        <title>Comparative genomics of Cryptococcus and Kwoniella reveals pathogenesis evolution and contrasting modes of karyotype evolution via chromosome fusion or intercentromeric recombination.</title>
        <authorList>
            <person name="Coelho M.A."/>
            <person name="David-Palma M."/>
            <person name="Shea T."/>
            <person name="Bowers K."/>
            <person name="McGinley-Smith S."/>
            <person name="Mohammad A.W."/>
            <person name="Gnirke A."/>
            <person name="Yurkov A.M."/>
            <person name="Nowrousian M."/>
            <person name="Sun S."/>
            <person name="Cuomo C.A."/>
            <person name="Heitman J."/>
        </authorList>
    </citation>
    <scope>NUCLEOTIDE SEQUENCE</scope>
    <source>
        <strain evidence="4">CBS 10117</strain>
    </source>
</reference>
<proteinExistence type="predicted"/>
<protein>
    <recommendedName>
        <fullName evidence="2">WKF domain-containing protein</fullName>
    </recommendedName>
</protein>
<evidence type="ECO:0000313" key="4">
    <source>
        <dbReference type="EMBL" id="WWC62782.1"/>
    </source>
</evidence>
<dbReference type="OrthoDB" id="10261563at2759"/>
<feature type="compositionally biased region" description="Low complexity" evidence="1">
    <location>
        <begin position="57"/>
        <end position="71"/>
    </location>
</feature>
<feature type="region of interest" description="Disordered" evidence="1">
    <location>
        <begin position="272"/>
        <end position="336"/>
    </location>
</feature>
<sequence length="352" mass="39284">MSAEKSPVRAPDGSPSSSNKDLQKLQDKLQKAEEKMKKAEEKMKLAKEKFEKARTLAQAQAQAQAIAFNQASEGSADSRTKEKKEKKEKKRKREAAEQDEEQQRHSVRAAEVPTDQPSQSKSPLAPPAESEMEEDSSGKEKEAKRLKKEKKEKKEKKRSKVEGEYKAISHSIEGGDVGAKEIFGDEKLSDQAKKHVYYAYLFSNRPNTSTSVSAEGPSITWKFNKAKQNWLIRNVFSNEEIPEKYLEIVLSYLKTTQGSSRINLMESAKKIINPPTPISTGTEEDVADLSKPENDGVSQEAESQAQTQSLDDTESKEDALSGTQEGDESANLKLRKERAERLLSSMDAATNQ</sequence>
<feature type="compositionally biased region" description="Basic residues" evidence="1">
    <location>
        <begin position="144"/>
        <end position="159"/>
    </location>
</feature>
<dbReference type="PANTHER" id="PTHR22306:SF2">
    <property type="entry name" value="CHROMOSOME 7 OPEN READING FRAME 50"/>
    <property type="match status" value="1"/>
</dbReference>
<dbReference type="Pfam" id="PF10180">
    <property type="entry name" value="WKF"/>
    <property type="match status" value="1"/>
</dbReference>
<dbReference type="InterPro" id="IPR019327">
    <property type="entry name" value="WKF"/>
</dbReference>
<feature type="compositionally biased region" description="Low complexity" evidence="1">
    <location>
        <begin position="298"/>
        <end position="309"/>
    </location>
</feature>
<dbReference type="EMBL" id="CP144535">
    <property type="protein sequence ID" value="WWC62782.1"/>
    <property type="molecule type" value="Genomic_DNA"/>
</dbReference>
<evidence type="ECO:0000256" key="1">
    <source>
        <dbReference type="SAM" id="MobiDB-lite"/>
    </source>
</evidence>
<feature type="domain" description="WKF" evidence="2">
    <location>
        <begin position="208"/>
        <end position="271"/>
    </location>
</feature>
<evidence type="ECO:0000259" key="2">
    <source>
        <dbReference type="Pfam" id="PF10180"/>
    </source>
</evidence>